<organism evidence="5 6">
    <name type="scientific">Kineococcus endophyticus</name>
    <dbReference type="NCBI Taxonomy" id="1181883"/>
    <lineage>
        <taxon>Bacteria</taxon>
        <taxon>Bacillati</taxon>
        <taxon>Actinomycetota</taxon>
        <taxon>Actinomycetes</taxon>
        <taxon>Kineosporiales</taxon>
        <taxon>Kineosporiaceae</taxon>
        <taxon>Kineococcus</taxon>
    </lineage>
</organism>
<evidence type="ECO:0000313" key="6">
    <source>
        <dbReference type="Proteomes" id="UP001555826"/>
    </source>
</evidence>
<feature type="domain" description="HTH araC/xylS-type" evidence="4">
    <location>
        <begin position="182"/>
        <end position="265"/>
    </location>
</feature>
<keyword evidence="1" id="KW-0805">Transcription regulation</keyword>
<keyword evidence="6" id="KW-1185">Reference proteome</keyword>
<proteinExistence type="predicted"/>
<reference evidence="5 6" key="1">
    <citation type="submission" date="2024-07" db="EMBL/GenBank/DDBJ databases">
        <authorList>
            <person name="Thanompreechachai J."/>
            <person name="Duangmal K."/>
        </authorList>
    </citation>
    <scope>NUCLEOTIDE SEQUENCE [LARGE SCALE GENOMIC DNA]</scope>
    <source>
        <strain evidence="5 6">KCTC 19886</strain>
    </source>
</reference>
<keyword evidence="3" id="KW-0804">Transcription</keyword>
<dbReference type="RefSeq" id="WP_367638168.1">
    <property type="nucleotide sequence ID" value="NZ_JBFNQN010000006.1"/>
</dbReference>
<evidence type="ECO:0000256" key="2">
    <source>
        <dbReference type="ARBA" id="ARBA00023125"/>
    </source>
</evidence>
<dbReference type="SMART" id="SM00342">
    <property type="entry name" value="HTH_ARAC"/>
    <property type="match status" value="1"/>
</dbReference>
<comment type="caution">
    <text evidence="5">The sequence shown here is derived from an EMBL/GenBank/DDBJ whole genome shotgun (WGS) entry which is preliminary data.</text>
</comment>
<dbReference type="EMBL" id="JBFNQN010000006">
    <property type="protein sequence ID" value="MEW9265211.1"/>
    <property type="molecule type" value="Genomic_DNA"/>
</dbReference>
<dbReference type="PANTHER" id="PTHR46796:SF15">
    <property type="entry name" value="BLL1074 PROTEIN"/>
    <property type="match status" value="1"/>
</dbReference>
<evidence type="ECO:0000313" key="5">
    <source>
        <dbReference type="EMBL" id="MEW9265211.1"/>
    </source>
</evidence>
<dbReference type="Proteomes" id="UP001555826">
    <property type="component" value="Unassembled WGS sequence"/>
</dbReference>
<dbReference type="Pfam" id="PF12833">
    <property type="entry name" value="HTH_18"/>
    <property type="match status" value="1"/>
</dbReference>
<gene>
    <name evidence="5" type="ORF">AB1207_10675</name>
</gene>
<dbReference type="PROSITE" id="PS01124">
    <property type="entry name" value="HTH_ARAC_FAMILY_2"/>
    <property type="match status" value="1"/>
</dbReference>
<dbReference type="Gene3D" id="1.10.10.60">
    <property type="entry name" value="Homeodomain-like"/>
    <property type="match status" value="1"/>
</dbReference>
<dbReference type="InterPro" id="IPR009057">
    <property type="entry name" value="Homeodomain-like_sf"/>
</dbReference>
<dbReference type="InterPro" id="IPR050204">
    <property type="entry name" value="AraC_XylS_family_regulators"/>
</dbReference>
<dbReference type="InterPro" id="IPR018060">
    <property type="entry name" value="HTH_AraC"/>
</dbReference>
<accession>A0ABV3P6F5</accession>
<dbReference type="PANTHER" id="PTHR46796">
    <property type="entry name" value="HTH-TYPE TRANSCRIPTIONAL ACTIVATOR RHAS-RELATED"/>
    <property type="match status" value="1"/>
</dbReference>
<sequence length="287" mass="30910">MDETVQPVDEYVTRAPARALRPWVGAYSGYRQRGIPPVRHLGLPSPWLTVVITLDDPLHVVSHPDAQQPGGRYDALVGGLHVRPAVIAHGGRQSGMQVALHPLAARSVLGAPAGELAALDLPADAVLGSEVDRLRDRLSVLDWGARFDLLDRWFTDRLSTPSTDLPAGLGTACRRLVGGDGVATVARATGWSARHLTTLVRRETGLSPSALGRVARFDRARRLLQHDAGLRVSDVAALAGHCDASHLVRDFREFAGLPPTTWRAQEFRSVHDTDPLLAAGSGDDDEL</sequence>
<evidence type="ECO:0000256" key="1">
    <source>
        <dbReference type="ARBA" id="ARBA00023015"/>
    </source>
</evidence>
<dbReference type="SUPFAM" id="SSF46689">
    <property type="entry name" value="Homeodomain-like"/>
    <property type="match status" value="1"/>
</dbReference>
<evidence type="ECO:0000256" key="3">
    <source>
        <dbReference type="ARBA" id="ARBA00023163"/>
    </source>
</evidence>
<evidence type="ECO:0000259" key="4">
    <source>
        <dbReference type="PROSITE" id="PS01124"/>
    </source>
</evidence>
<name>A0ABV3P6F5_9ACTN</name>
<keyword evidence="2" id="KW-0238">DNA-binding</keyword>
<protein>
    <submittedName>
        <fullName evidence="5">Helix-turn-helix domain-containing protein</fullName>
    </submittedName>
</protein>